<evidence type="ECO:0000256" key="1">
    <source>
        <dbReference type="SAM" id="MobiDB-lite"/>
    </source>
</evidence>
<keyword evidence="3" id="KW-1185">Reference proteome</keyword>
<feature type="region of interest" description="Disordered" evidence="1">
    <location>
        <begin position="414"/>
        <end position="453"/>
    </location>
</feature>
<accession>A0A5A8CDD2</accession>
<dbReference type="AlphaFoldDB" id="A0A5A8CDD2"/>
<comment type="caution">
    <text evidence="2">The sequence shown here is derived from an EMBL/GenBank/DDBJ whole genome shotgun (WGS) entry which is preliminary data.</text>
</comment>
<reference evidence="2 3" key="1">
    <citation type="submission" date="2019-07" db="EMBL/GenBank/DDBJ databases">
        <title>Genomes of Cafeteria roenbergensis.</title>
        <authorList>
            <person name="Fischer M.G."/>
            <person name="Hackl T."/>
            <person name="Roman M."/>
        </authorList>
    </citation>
    <scope>NUCLEOTIDE SEQUENCE [LARGE SCALE GENOMIC DNA]</scope>
    <source>
        <strain evidence="2 3">BVI</strain>
    </source>
</reference>
<feature type="region of interest" description="Disordered" evidence="1">
    <location>
        <begin position="474"/>
        <end position="496"/>
    </location>
</feature>
<organism evidence="2 3">
    <name type="scientific">Cafeteria roenbergensis</name>
    <name type="common">Marine flagellate</name>
    <dbReference type="NCBI Taxonomy" id="33653"/>
    <lineage>
        <taxon>Eukaryota</taxon>
        <taxon>Sar</taxon>
        <taxon>Stramenopiles</taxon>
        <taxon>Bigyra</taxon>
        <taxon>Opalozoa</taxon>
        <taxon>Bicosoecida</taxon>
        <taxon>Cafeteriaceae</taxon>
        <taxon>Cafeteria</taxon>
    </lineage>
</organism>
<protein>
    <submittedName>
        <fullName evidence="2">Uncharacterized protein</fullName>
    </submittedName>
</protein>
<dbReference type="EMBL" id="VLTN01000033">
    <property type="protein sequence ID" value="KAA0150617.1"/>
    <property type="molecule type" value="Genomic_DNA"/>
</dbReference>
<evidence type="ECO:0000313" key="2">
    <source>
        <dbReference type="EMBL" id="KAA0150617.1"/>
    </source>
</evidence>
<dbReference type="Proteomes" id="UP000323011">
    <property type="component" value="Unassembled WGS sequence"/>
</dbReference>
<feature type="compositionally biased region" description="Acidic residues" evidence="1">
    <location>
        <begin position="484"/>
        <end position="496"/>
    </location>
</feature>
<name>A0A5A8CDD2_CAFRO</name>
<feature type="compositionally biased region" description="Basic and acidic residues" evidence="1">
    <location>
        <begin position="421"/>
        <end position="433"/>
    </location>
</feature>
<feature type="compositionally biased region" description="Low complexity" evidence="1">
    <location>
        <begin position="439"/>
        <end position="449"/>
    </location>
</feature>
<gene>
    <name evidence="2" type="ORF">FNF29_05192</name>
</gene>
<sequence length="496" mass="51982">MRTLARTDAQLIAIVEGTFTCRVRDPEDCDKVTQFLHLASEEANLCPFAAISVAKLAFKRAVESGGAAVVGTDAGAPAAVVFDTKVPAAAGGSLFAVVAVWFVAREHGETPAAAGASVTFRNQHDLPEIAVRRCLSAAELAQPSAQAAMFRSDLPLEVDPSLGWKMLMPQNPSGLGPCGHDGDVVCPDGVRGVVDVPADEYCEEFAEPVPVPAAADDSYAGLTAAQKERLLVAKEAASRHPASLGRGQERLSSPRSTPLLAWDTRLPRGLARNSRLFRLPKGLWDGKVVAEVTADIVEQANRSVDFARRNPTVAVPVFIIGQRMLLHAIPFICPLGPSQAEKMCAALVVGSLSCQSGARRTTLTILPLHQAFPLASAFGAVKDPAHSWLHPSPRTPWCDASSFDGKFGSSGGGTCTGTASHEAKPAADARHPAAEGSHAGVAGTAAAGTPEHEQAVGIRETADSFDVEAVSVEHEHVSDLAESQVDEIEDDPNVGS</sequence>
<evidence type="ECO:0000313" key="3">
    <source>
        <dbReference type="Proteomes" id="UP000323011"/>
    </source>
</evidence>
<proteinExistence type="predicted"/>